<reference evidence="1 2" key="1">
    <citation type="journal article" date="2021" name="Elife">
        <title>Chloroplast acquisition without the gene transfer in kleptoplastic sea slugs, Plakobranchus ocellatus.</title>
        <authorList>
            <person name="Maeda T."/>
            <person name="Takahashi S."/>
            <person name="Yoshida T."/>
            <person name="Shimamura S."/>
            <person name="Takaki Y."/>
            <person name="Nagai Y."/>
            <person name="Toyoda A."/>
            <person name="Suzuki Y."/>
            <person name="Arimoto A."/>
            <person name="Ishii H."/>
            <person name="Satoh N."/>
            <person name="Nishiyama T."/>
            <person name="Hasebe M."/>
            <person name="Maruyama T."/>
            <person name="Minagawa J."/>
            <person name="Obokata J."/>
            <person name="Shigenobu S."/>
        </authorList>
    </citation>
    <scope>NUCLEOTIDE SEQUENCE [LARGE SCALE GENOMIC DNA]</scope>
</reference>
<organism evidence="1 2">
    <name type="scientific">Plakobranchus ocellatus</name>
    <dbReference type="NCBI Taxonomy" id="259542"/>
    <lineage>
        <taxon>Eukaryota</taxon>
        <taxon>Metazoa</taxon>
        <taxon>Spiralia</taxon>
        <taxon>Lophotrochozoa</taxon>
        <taxon>Mollusca</taxon>
        <taxon>Gastropoda</taxon>
        <taxon>Heterobranchia</taxon>
        <taxon>Euthyneura</taxon>
        <taxon>Panpulmonata</taxon>
        <taxon>Sacoglossa</taxon>
        <taxon>Placobranchoidea</taxon>
        <taxon>Plakobranchidae</taxon>
        <taxon>Plakobranchus</taxon>
    </lineage>
</organism>
<comment type="caution">
    <text evidence="1">The sequence shown here is derived from an EMBL/GenBank/DDBJ whole genome shotgun (WGS) entry which is preliminary data.</text>
</comment>
<evidence type="ECO:0000313" key="2">
    <source>
        <dbReference type="Proteomes" id="UP000735302"/>
    </source>
</evidence>
<evidence type="ECO:0000313" key="1">
    <source>
        <dbReference type="EMBL" id="GFN85655.1"/>
    </source>
</evidence>
<gene>
    <name evidence="1" type="ORF">PoB_001216100</name>
</gene>
<dbReference type="Proteomes" id="UP000735302">
    <property type="component" value="Unassembled WGS sequence"/>
</dbReference>
<accession>A0AAV3YEA8</accession>
<proteinExistence type="predicted"/>
<keyword evidence="2" id="KW-1185">Reference proteome</keyword>
<protein>
    <submittedName>
        <fullName evidence="1">Uncharacterized protein</fullName>
    </submittedName>
</protein>
<dbReference type="EMBL" id="BLXT01001440">
    <property type="protein sequence ID" value="GFN85655.1"/>
    <property type="molecule type" value="Genomic_DNA"/>
</dbReference>
<sequence length="91" mass="10359">MLFSQYPARTHYNSTPTREFTQLQLIQSVLGLTHQPSDKLGWETTATGAFKEANDPSDSGLPLDAMCTQAEKEKYGIRSVPFYNKFLKREE</sequence>
<name>A0AAV3YEA8_9GAST</name>
<dbReference type="AlphaFoldDB" id="A0AAV3YEA8"/>